<comment type="caution">
    <text evidence="2">The sequence shown here is derived from an EMBL/GenBank/DDBJ whole genome shotgun (WGS) entry which is preliminary data.</text>
</comment>
<evidence type="ECO:0000313" key="3">
    <source>
        <dbReference type="Proteomes" id="UP000483286"/>
    </source>
</evidence>
<proteinExistence type="predicted"/>
<gene>
    <name evidence="2" type="ORF">GO986_16690</name>
</gene>
<evidence type="ECO:0000259" key="1">
    <source>
        <dbReference type="Pfam" id="PF13226"/>
    </source>
</evidence>
<accession>A0A7C9MSU9</accession>
<name>A0A7C9MSU9_9DEIO</name>
<dbReference type="RefSeq" id="WP_157460434.1">
    <property type="nucleotide sequence ID" value="NZ_WQLB01000027.1"/>
</dbReference>
<dbReference type="InterPro" id="IPR011990">
    <property type="entry name" value="TPR-like_helical_dom_sf"/>
</dbReference>
<dbReference type="Proteomes" id="UP000483286">
    <property type="component" value="Unassembled WGS sequence"/>
</dbReference>
<feature type="domain" description="DUF4034" evidence="1">
    <location>
        <begin position="10"/>
        <end position="129"/>
    </location>
</feature>
<dbReference type="EMBL" id="WQLB01000027">
    <property type="protein sequence ID" value="MVN88384.1"/>
    <property type="molecule type" value="Genomic_DNA"/>
</dbReference>
<reference evidence="2 3" key="1">
    <citation type="submission" date="2019-12" db="EMBL/GenBank/DDBJ databases">
        <title>Deinococcus sp. HMF7620 Genome sequencing and assembly.</title>
        <authorList>
            <person name="Kang H."/>
            <person name="Kim H."/>
            <person name="Joh K."/>
        </authorList>
    </citation>
    <scope>NUCLEOTIDE SEQUENCE [LARGE SCALE GENOMIC DNA]</scope>
    <source>
        <strain evidence="2 3">HMF7620</strain>
    </source>
</reference>
<protein>
    <submittedName>
        <fullName evidence="2">DUF4034 domain-containing protein</fullName>
    </submittedName>
</protein>
<dbReference type="InterPro" id="IPR025115">
    <property type="entry name" value="DUF4034"/>
</dbReference>
<dbReference type="AlphaFoldDB" id="A0A7C9MSU9"/>
<keyword evidence="3" id="KW-1185">Reference proteome</keyword>
<sequence>MNAAPNLLHQLRTHQYGALQEHLSRLQEQFEAGQLAERDLLNAFQAFQNPDPALGEQFGEWMEAHVGSYPAHVALAQWLLARAWDARGEAMSSHVSDQGWRGLRHFTEQATACARHAVTLSANPLAAWMVVGLAANSQGCQVSVQDVESQQYPDWLTEGLRGNPHSLALRRAMLLHLREEWGGSEAQMLAFVRQQQDGGQLSEGDVQRLWAEFHARMSHHAMSFAKDYVRAVERAQLAANLRGLHADQLFTAMTVAGRATAERRAALEQYLTAAEQDPHAGIEGNALVSFIYAWEGLEALTPRVGALLLRAAEQGDTEAAVGLGRLKLHGPAAAVPDPLPWLLRAREEGSREAADLLVELGALRPPGVVREDVLKAADLGSPDMSWRVYGEFAAFRQQFDLEDRARYRYLLRAADAGNNDARFELAQQLRAGFVEVGEDSVLRPVNTPPLQDSLNYAKHLLERAAGSGHTGAQKVLNRAREQDWEAGARRLRLRPQRAVRLPQLGGASVRRQDQERPLRVPWFLLAVGVVLVFRACSHSSAPAPVARSLTSAEYGVLERLQSGEVKSVGHEDGVTFQEVREREPTQP</sequence>
<dbReference type="Pfam" id="PF13226">
    <property type="entry name" value="DUF4034"/>
    <property type="match status" value="1"/>
</dbReference>
<dbReference type="Gene3D" id="1.25.40.10">
    <property type="entry name" value="Tetratricopeptide repeat domain"/>
    <property type="match status" value="1"/>
</dbReference>
<organism evidence="2 3">
    <name type="scientific">Deinococcus arboris</name>
    <dbReference type="NCBI Taxonomy" id="2682977"/>
    <lineage>
        <taxon>Bacteria</taxon>
        <taxon>Thermotogati</taxon>
        <taxon>Deinococcota</taxon>
        <taxon>Deinococci</taxon>
        <taxon>Deinococcales</taxon>
        <taxon>Deinococcaceae</taxon>
        <taxon>Deinococcus</taxon>
    </lineage>
</organism>
<evidence type="ECO:0000313" key="2">
    <source>
        <dbReference type="EMBL" id="MVN88384.1"/>
    </source>
</evidence>